<dbReference type="EMBL" id="LDUG01000033">
    <property type="protein sequence ID" value="KVW94707.1"/>
    <property type="molecule type" value="Genomic_DNA"/>
</dbReference>
<proteinExistence type="predicted"/>
<evidence type="ECO:0000313" key="2">
    <source>
        <dbReference type="Proteomes" id="UP000064243"/>
    </source>
</evidence>
<keyword evidence="2" id="KW-1185">Reference proteome</keyword>
<name>A0A106BLQ0_THIDE</name>
<comment type="caution">
    <text evidence="1">The sequence shown here is derived from an EMBL/GenBank/DDBJ whole genome shotgun (WGS) entry which is preliminary data.</text>
</comment>
<organism evidence="1 2">
    <name type="scientific">Thiobacillus denitrificans</name>
    <dbReference type="NCBI Taxonomy" id="36861"/>
    <lineage>
        <taxon>Bacteria</taxon>
        <taxon>Pseudomonadati</taxon>
        <taxon>Pseudomonadota</taxon>
        <taxon>Betaproteobacteria</taxon>
        <taxon>Nitrosomonadales</taxon>
        <taxon>Thiobacillaceae</taxon>
        <taxon>Thiobacillus</taxon>
    </lineage>
</organism>
<evidence type="ECO:0000313" key="1">
    <source>
        <dbReference type="EMBL" id="KVW94707.1"/>
    </source>
</evidence>
<reference evidence="1 2" key="1">
    <citation type="journal article" date="2015" name="Appl. Environ. Microbiol.">
        <title>Aerobic and Anaerobic Thiosulfate Oxidation by a Cold-Adapted, Subglacial Chemoautotroph.</title>
        <authorList>
            <person name="Harrold Z.R."/>
            <person name="Skidmore M.L."/>
            <person name="Hamilton T.L."/>
            <person name="Desch L."/>
            <person name="Amada K."/>
            <person name="van Gelder W."/>
            <person name="Glover K."/>
            <person name="Roden E.E."/>
            <person name="Boyd E.S."/>
        </authorList>
    </citation>
    <scope>NUCLEOTIDE SEQUENCE [LARGE SCALE GENOMIC DNA]</scope>
    <source>
        <strain evidence="1 2">RG</strain>
    </source>
</reference>
<gene>
    <name evidence="1" type="ORF">ABW22_11770</name>
</gene>
<dbReference type="PATRIC" id="fig|36861.3.peg.2134"/>
<protein>
    <submittedName>
        <fullName evidence="1">Uncharacterized protein</fullName>
    </submittedName>
</protein>
<dbReference type="Proteomes" id="UP000064243">
    <property type="component" value="Unassembled WGS sequence"/>
</dbReference>
<sequence>MHKAGILLPPQFQGRPFVQHPDGLIRQDLDGTLDCTCPLRIAKMPDKHNPVARSAPHRRTVHRAGHGGVTTRHRHGCVFGHGQAGAGRPHQNHAGAGFERGRDMARHAHGVDQQLHFATRRVDMHAIDES</sequence>
<dbReference type="AlphaFoldDB" id="A0A106BLQ0"/>
<accession>A0A106BLQ0</accession>